<comment type="caution">
    <text evidence="2">The sequence shown here is derived from an EMBL/GenBank/DDBJ whole genome shotgun (WGS) entry which is preliminary data.</text>
</comment>
<keyword evidence="4" id="KW-1185">Reference proteome</keyword>
<organism evidence="2 4">
    <name type="scientific">Escallonia herrerae</name>
    <dbReference type="NCBI Taxonomy" id="1293975"/>
    <lineage>
        <taxon>Eukaryota</taxon>
        <taxon>Viridiplantae</taxon>
        <taxon>Streptophyta</taxon>
        <taxon>Embryophyta</taxon>
        <taxon>Tracheophyta</taxon>
        <taxon>Spermatophyta</taxon>
        <taxon>Magnoliopsida</taxon>
        <taxon>eudicotyledons</taxon>
        <taxon>Gunneridae</taxon>
        <taxon>Pentapetalae</taxon>
        <taxon>asterids</taxon>
        <taxon>campanulids</taxon>
        <taxon>Escalloniales</taxon>
        <taxon>Escalloniaceae</taxon>
        <taxon>Escallonia</taxon>
    </lineage>
</organism>
<evidence type="ECO:0000313" key="2">
    <source>
        <dbReference type="EMBL" id="KAK3000377.1"/>
    </source>
</evidence>
<feature type="coiled-coil region" evidence="1">
    <location>
        <begin position="527"/>
        <end position="558"/>
    </location>
</feature>
<evidence type="ECO:0000313" key="3">
    <source>
        <dbReference type="EMBL" id="KAK3001284.1"/>
    </source>
</evidence>
<feature type="coiled-coil region" evidence="1">
    <location>
        <begin position="103"/>
        <end position="165"/>
    </location>
</feature>
<proteinExistence type="predicted"/>
<feature type="coiled-coil region" evidence="1">
    <location>
        <begin position="782"/>
        <end position="827"/>
    </location>
</feature>
<feature type="coiled-coil region" evidence="1">
    <location>
        <begin position="320"/>
        <end position="414"/>
    </location>
</feature>
<dbReference type="InterPro" id="IPR040262">
    <property type="entry name" value="At4g38062-like"/>
</dbReference>
<reference evidence="2" key="1">
    <citation type="submission" date="2022-12" db="EMBL/GenBank/DDBJ databases">
        <title>Draft genome assemblies for two species of Escallonia (Escalloniales).</title>
        <authorList>
            <person name="Chanderbali A."/>
            <person name="Dervinis C."/>
            <person name="Anghel I."/>
            <person name="Soltis D."/>
            <person name="Soltis P."/>
            <person name="Zapata F."/>
        </authorList>
    </citation>
    <scope>NUCLEOTIDE SEQUENCE</scope>
    <source>
        <strain evidence="2">UCBG64.0493</strain>
        <tissue evidence="2">Leaf</tissue>
    </source>
</reference>
<accession>A0AA89AFJ4</accession>
<keyword evidence="1" id="KW-0175">Coiled coil</keyword>
<sequence>MDGVYEELDKVKLEMEKLQEDCRTKTELSVRLRKAHDEHLTNLEAARSQIEEQTQALTAKSGEISELKQLNEDLKLSVHEKELLLRHLNSANEKLRVDHSEKIHKLEGENQELALALDEMTTRNQGLESNLCANNQEIKVLKRLLSNTEQRCLEAEEKVQRHKELKQREDTMLKLEEDNMKVHDQLKWKNEQFEHLEEAHQRLRDLFRAGKVDWDREKSALLEEISNLQTSLDSQTRISDSLQTQLRMCNQALAHEESRRKFLEVEMDEFKMRFQNVFLECQEAKAKIEHLTFNRDEEIAELRNSLGTKETHSKEMTFKITHLEQENHELRESLKEFQEAQINKSGTTTLLKNLQKKNRKLEQLQSKYSMDLKEKEVEWTSRMGKVTGDMSGYMAELKDKNKQIKKLEEELEGCHFLLDVQNEEISAVIMVLRSDFSAAYLKLLGGKTEVDSLNKEQEAKILFLTEQLEVKTSALDKLHANLAEKREKEAFSLEKVESFNHIDQQQILMEEELERQRKMVAEASQCQLLLKERLMQMENALKETNKDAADALEKAKTELATKICEVNHIKLDLQKWKSTAEILKKNQEDHKQSSESLLGVLKEQDEKIGTLKQQILLLESDIAAKTRASEAFEQEKENSLQLLEDRTSSITHLQYEIVLLKQESARRELEAASLARSDARVGSEQEKENLIQTAKEKDQRILDLLEYLTSLEQGVTNAAIWFIERQIEIDVLSEALEKAENMENVKFQEKNNIIAKLEMGLNDSHQNLKFQEESLFHLKHQLEKLKALLHEKTLEVDKGNKQFVSERMQLEGQVKALETQKKALGEDVTKLSLDREDLVIHVEEVLTRISEFYDKDVELMGILGNTMQNFEKDKGPEMNLVAGGLLYNSNSGISDMTFPPSKKRVEGSIDKRLPLIELNHY</sequence>
<protein>
    <submittedName>
        <fullName evidence="2">Uncharacterized protein</fullName>
    </submittedName>
</protein>
<dbReference type="EMBL" id="JAVXUP010002815">
    <property type="protein sequence ID" value="KAK3001284.1"/>
    <property type="molecule type" value="Genomic_DNA"/>
</dbReference>
<dbReference type="PANTHER" id="PTHR45287:SF3">
    <property type="entry name" value="PROTEIN, PUTATIVE-RELATED"/>
    <property type="match status" value="1"/>
</dbReference>
<feature type="coiled-coil region" evidence="1">
    <location>
        <begin position="1"/>
        <end position="63"/>
    </location>
</feature>
<dbReference type="PANTHER" id="PTHR45287">
    <property type="entry name" value="OS03G0691500 PROTEIN"/>
    <property type="match status" value="1"/>
</dbReference>
<evidence type="ECO:0000313" key="4">
    <source>
        <dbReference type="Proteomes" id="UP001188597"/>
    </source>
</evidence>
<dbReference type="AlphaFoldDB" id="A0AA89AFJ4"/>
<name>A0AA89AFJ4_9ASTE</name>
<dbReference type="Proteomes" id="UP001188597">
    <property type="component" value="Unassembled WGS sequence"/>
</dbReference>
<gene>
    <name evidence="3" type="ORF">RJ639_021958</name>
    <name evidence="2" type="ORF">RJ639_022332</name>
</gene>
<dbReference type="EMBL" id="JAVXUP010003019">
    <property type="protein sequence ID" value="KAK3000377.1"/>
    <property type="molecule type" value="Genomic_DNA"/>
</dbReference>
<evidence type="ECO:0000256" key="1">
    <source>
        <dbReference type="SAM" id="Coils"/>
    </source>
</evidence>